<feature type="domain" description="MYND-type" evidence="5">
    <location>
        <begin position="43"/>
        <end position="84"/>
    </location>
</feature>
<accession>A0A7S2XP86</accession>
<dbReference type="InterPro" id="IPR002893">
    <property type="entry name" value="Znf_MYND"/>
</dbReference>
<evidence type="ECO:0000313" key="6">
    <source>
        <dbReference type="EMBL" id="CAD9813972.1"/>
    </source>
</evidence>
<dbReference type="SUPFAM" id="SSF144232">
    <property type="entry name" value="HIT/MYND zinc finger-like"/>
    <property type="match status" value="1"/>
</dbReference>
<evidence type="ECO:0000256" key="4">
    <source>
        <dbReference type="PROSITE-ProRule" id="PRU00134"/>
    </source>
</evidence>
<proteinExistence type="predicted"/>
<evidence type="ECO:0000256" key="3">
    <source>
        <dbReference type="ARBA" id="ARBA00022833"/>
    </source>
</evidence>
<keyword evidence="1" id="KW-0479">Metal-binding</keyword>
<evidence type="ECO:0000256" key="2">
    <source>
        <dbReference type="ARBA" id="ARBA00022771"/>
    </source>
</evidence>
<organism evidence="6">
    <name type="scientific">Attheya septentrionalis</name>
    <dbReference type="NCBI Taxonomy" id="420275"/>
    <lineage>
        <taxon>Eukaryota</taxon>
        <taxon>Sar</taxon>
        <taxon>Stramenopiles</taxon>
        <taxon>Ochrophyta</taxon>
        <taxon>Bacillariophyta</taxon>
        <taxon>Coscinodiscophyceae</taxon>
        <taxon>Chaetocerotophycidae</taxon>
        <taxon>Chaetocerotales</taxon>
        <taxon>Attheyaceae</taxon>
        <taxon>Attheya</taxon>
    </lineage>
</organism>
<dbReference type="Gene3D" id="6.10.140.2220">
    <property type="match status" value="1"/>
</dbReference>
<protein>
    <recommendedName>
        <fullName evidence="5">MYND-type domain-containing protein</fullName>
    </recommendedName>
</protein>
<dbReference type="EMBL" id="HBHQ01008637">
    <property type="protein sequence ID" value="CAD9813972.1"/>
    <property type="molecule type" value="Transcribed_RNA"/>
</dbReference>
<keyword evidence="2 4" id="KW-0863">Zinc-finger</keyword>
<dbReference type="PROSITE" id="PS50865">
    <property type="entry name" value="ZF_MYND_2"/>
    <property type="match status" value="1"/>
</dbReference>
<keyword evidence="3" id="KW-0862">Zinc</keyword>
<gene>
    <name evidence="6" type="ORF">ASEP1449_LOCUS5797</name>
</gene>
<evidence type="ECO:0000259" key="5">
    <source>
        <dbReference type="PROSITE" id="PS50865"/>
    </source>
</evidence>
<dbReference type="AlphaFoldDB" id="A0A7S2XP86"/>
<reference evidence="6" key="1">
    <citation type="submission" date="2021-01" db="EMBL/GenBank/DDBJ databases">
        <authorList>
            <person name="Corre E."/>
            <person name="Pelletier E."/>
            <person name="Niang G."/>
            <person name="Scheremetjew M."/>
            <person name="Finn R."/>
            <person name="Kale V."/>
            <person name="Holt S."/>
            <person name="Cochrane G."/>
            <person name="Meng A."/>
            <person name="Brown T."/>
            <person name="Cohen L."/>
        </authorList>
    </citation>
    <scope>NUCLEOTIDE SEQUENCE</scope>
    <source>
        <strain evidence="6">CCMP2084</strain>
    </source>
</reference>
<evidence type="ECO:0000256" key="1">
    <source>
        <dbReference type="ARBA" id="ARBA00022723"/>
    </source>
</evidence>
<dbReference type="GO" id="GO:0008270">
    <property type="term" value="F:zinc ion binding"/>
    <property type="evidence" value="ECO:0007669"/>
    <property type="project" value="UniProtKB-KW"/>
</dbReference>
<name>A0A7S2XP86_9STRA</name>
<sequence>MNPELEEAAAYLNENPALVRAIEQVLLLPPSSTQDQSLDCFTCSLCSKISVHKLPCCRRCKKQAYCNKKCQRDHWKRGGHKQDCVAVETLSEEEKRSLPLTWKQLEAFGSADRKVLEIRISSVLYNTQGNGNTIEAMCYDRAKECRRVLMPAGIEKMFSEYICLSIKWKNPIFRSYTFEDRSNEKGVVIEKEDIKNIELIHEGLRVPIQNLSITSDQKGSSDIDDLHSDIRSLTEETSKHWAKKISLDRYIGYVYTYSRFVIHAVIALGWKIFFSPGAVRCDH</sequence>